<feature type="compositionally biased region" description="Low complexity" evidence="1">
    <location>
        <begin position="154"/>
        <end position="179"/>
    </location>
</feature>
<comment type="caution">
    <text evidence="3">The sequence shown here is derived from an EMBL/GenBank/DDBJ whole genome shotgun (WGS) entry which is preliminary data.</text>
</comment>
<keyword evidence="4" id="KW-1185">Reference proteome</keyword>
<dbReference type="AlphaFoldDB" id="A0AAD7HD66"/>
<feature type="compositionally biased region" description="Low complexity" evidence="1">
    <location>
        <begin position="124"/>
        <end position="147"/>
    </location>
</feature>
<evidence type="ECO:0000313" key="4">
    <source>
        <dbReference type="Proteomes" id="UP001215280"/>
    </source>
</evidence>
<organism evidence="3 4">
    <name type="scientific">Mycena maculata</name>
    <dbReference type="NCBI Taxonomy" id="230809"/>
    <lineage>
        <taxon>Eukaryota</taxon>
        <taxon>Fungi</taxon>
        <taxon>Dikarya</taxon>
        <taxon>Basidiomycota</taxon>
        <taxon>Agaricomycotina</taxon>
        <taxon>Agaricomycetes</taxon>
        <taxon>Agaricomycetidae</taxon>
        <taxon>Agaricales</taxon>
        <taxon>Marasmiineae</taxon>
        <taxon>Mycenaceae</taxon>
        <taxon>Mycena</taxon>
    </lineage>
</organism>
<feature type="compositionally biased region" description="Low complexity" evidence="1">
    <location>
        <begin position="75"/>
        <end position="116"/>
    </location>
</feature>
<feature type="compositionally biased region" description="Polar residues" evidence="1">
    <location>
        <begin position="18"/>
        <end position="27"/>
    </location>
</feature>
<evidence type="ECO:0000313" key="3">
    <source>
        <dbReference type="EMBL" id="KAJ7717105.1"/>
    </source>
</evidence>
<protein>
    <submittedName>
        <fullName evidence="3">Uncharacterized protein</fullName>
    </submittedName>
</protein>
<feature type="transmembrane region" description="Helical" evidence="2">
    <location>
        <begin position="186"/>
        <end position="208"/>
    </location>
</feature>
<reference evidence="3" key="1">
    <citation type="submission" date="2023-03" db="EMBL/GenBank/DDBJ databases">
        <title>Massive genome expansion in bonnet fungi (Mycena s.s.) driven by repeated elements and novel gene families across ecological guilds.</title>
        <authorList>
            <consortium name="Lawrence Berkeley National Laboratory"/>
            <person name="Harder C.B."/>
            <person name="Miyauchi S."/>
            <person name="Viragh M."/>
            <person name="Kuo A."/>
            <person name="Thoen E."/>
            <person name="Andreopoulos B."/>
            <person name="Lu D."/>
            <person name="Skrede I."/>
            <person name="Drula E."/>
            <person name="Henrissat B."/>
            <person name="Morin E."/>
            <person name="Kohler A."/>
            <person name="Barry K."/>
            <person name="LaButti K."/>
            <person name="Morin E."/>
            <person name="Salamov A."/>
            <person name="Lipzen A."/>
            <person name="Mereny Z."/>
            <person name="Hegedus B."/>
            <person name="Baldrian P."/>
            <person name="Stursova M."/>
            <person name="Weitz H."/>
            <person name="Taylor A."/>
            <person name="Grigoriev I.V."/>
            <person name="Nagy L.G."/>
            <person name="Martin F."/>
            <person name="Kauserud H."/>
        </authorList>
    </citation>
    <scope>NUCLEOTIDE SEQUENCE</scope>
    <source>
        <strain evidence="3">CBHHK188m</strain>
    </source>
</reference>
<proteinExistence type="predicted"/>
<dbReference type="EMBL" id="JARJLG010000323">
    <property type="protein sequence ID" value="KAJ7717105.1"/>
    <property type="molecule type" value="Genomic_DNA"/>
</dbReference>
<feature type="compositionally biased region" description="Polar residues" evidence="1">
    <location>
        <begin position="56"/>
        <end position="67"/>
    </location>
</feature>
<name>A0AAD7HD66_9AGAR</name>
<dbReference type="Proteomes" id="UP001215280">
    <property type="component" value="Unassembled WGS sequence"/>
</dbReference>
<accession>A0AAD7HD66</accession>
<gene>
    <name evidence="3" type="ORF">DFH07DRAFT_346523</name>
</gene>
<evidence type="ECO:0000256" key="1">
    <source>
        <dbReference type="SAM" id="MobiDB-lite"/>
    </source>
</evidence>
<evidence type="ECO:0000256" key="2">
    <source>
        <dbReference type="SAM" id="Phobius"/>
    </source>
</evidence>
<sequence length="292" mass="30377">MVDHSKFGRGPPGEFSTKAESAFQTFTPFVRSKREEGEEFFNHTGSPKTPKPVPSHTLTTPHSSPKVTGTPPPTTIASSLNSTSSVTGSIVSSTNTGTDPSHSTSSSSFSSFSSSSPPTPPLPTLTAPSASPSASSSTFISSSSFSSSPPPPTSTGLALSSPASTELAPPSSPSPSAARTKSATPFIVAGVIAPFILVGLAVTGVLLYKRRRRARDRREWERTHEEIADAVRQVGTPAPSWARTRSDTELLHERGGSVTDPLFYTFPAGGLSVADNAGDLPWPAHSPSSSLS</sequence>
<keyword evidence="2" id="KW-0472">Membrane</keyword>
<keyword evidence="2" id="KW-1133">Transmembrane helix</keyword>
<keyword evidence="2" id="KW-0812">Transmembrane</keyword>
<feature type="region of interest" description="Disordered" evidence="1">
    <location>
        <begin position="1"/>
        <end position="179"/>
    </location>
</feature>